<feature type="region of interest" description="Disordered" evidence="1">
    <location>
        <begin position="241"/>
        <end position="305"/>
    </location>
</feature>
<evidence type="ECO:0000313" key="2">
    <source>
        <dbReference type="EMBL" id="KAL0067873.1"/>
    </source>
</evidence>
<feature type="region of interest" description="Disordered" evidence="1">
    <location>
        <begin position="366"/>
        <end position="390"/>
    </location>
</feature>
<feature type="compositionally biased region" description="Low complexity" evidence="1">
    <location>
        <begin position="551"/>
        <end position="564"/>
    </location>
</feature>
<dbReference type="InterPro" id="IPR036871">
    <property type="entry name" value="PX_dom_sf"/>
</dbReference>
<accession>A0ABR3A2K2</accession>
<reference evidence="2 3" key="1">
    <citation type="submission" date="2024-05" db="EMBL/GenBank/DDBJ databases">
        <title>A draft genome resource for the thread blight pathogen Marasmius tenuissimus strain MS-2.</title>
        <authorList>
            <person name="Yulfo-Soto G.E."/>
            <person name="Baruah I.K."/>
            <person name="Amoako-Attah I."/>
            <person name="Bukari Y."/>
            <person name="Meinhardt L.W."/>
            <person name="Bailey B.A."/>
            <person name="Cohen S.P."/>
        </authorList>
    </citation>
    <scope>NUCLEOTIDE SEQUENCE [LARGE SCALE GENOMIC DNA]</scope>
    <source>
        <strain evidence="2 3">MS-2</strain>
    </source>
</reference>
<dbReference type="Proteomes" id="UP001437256">
    <property type="component" value="Unassembled WGS sequence"/>
</dbReference>
<feature type="compositionally biased region" description="Low complexity" evidence="1">
    <location>
        <begin position="280"/>
        <end position="305"/>
    </location>
</feature>
<sequence>MHATTVASVGELPFSPDDFKRAILRPPPKKFSVMMLAPTKKGGHFLYGLRVNPLNYGDRSSIGSGGSGGSSARAFTDPYEIWRKWEDCLYFQDQIEEEYGRLARIKRQRLIKGKGVKKNGMYKQDAASSWESLPPGPDPNSVAQDVHNLVPRLSQKGGSLFGNKQAIIDLRLAELAAFMTALFKDDVPALLEEVRSERIVTDFFGYWQRDQDLLQKSQARLKKNRQSTASSILSFYAGPQDDSDARSFTSVTTDTSISPSRSSFSSRISSLSPRKRRPRPLSTSSDSSSGSGPSSTGSITSTTPSIAEDVPIIFNHNPRVRSQSDLQPPPADIPSTLPENLYVRRVKKRSSRETLYRRSARIFSTPPNFHVPSEDGDSLAPPETPRITRRDSVQTIDSARTYLEGLDMAMPSSPTQIYHSSRLSIGSIATIMTTCSADAVIPSEPPMRTSRIPGNRRSRPVSILSVDGSWSDGDEEALDSGLFDEFPMPAHLFPHRVDISEYPIEELCEEEERSETPCPGRRSHSPPDSYSSDSEETVDEPSTPTVPDMYVTTPVSPSTCSTFSDAPSTIRGTERPMSALSITSDATAHSDITTTSDTSFTSVLSSTTVATTTSDTSTLSPTTASENYTIKAAHNQSIILLRVPKSTPFHVLRTKIHEKFANQEKVTLSDSFTLAFVIPDVVVSKGDTPGKAKRRTRERSSSMSSAGGPVQMALVTSQDQWEKVTRSTELSKITLRVLDTVVL</sequence>
<evidence type="ECO:0000256" key="1">
    <source>
        <dbReference type="SAM" id="MobiDB-lite"/>
    </source>
</evidence>
<evidence type="ECO:0008006" key="4">
    <source>
        <dbReference type="Google" id="ProtNLM"/>
    </source>
</evidence>
<comment type="caution">
    <text evidence="2">The sequence shown here is derived from an EMBL/GenBank/DDBJ whole genome shotgun (WGS) entry which is preliminary data.</text>
</comment>
<evidence type="ECO:0000313" key="3">
    <source>
        <dbReference type="Proteomes" id="UP001437256"/>
    </source>
</evidence>
<organism evidence="2 3">
    <name type="scientific">Marasmius tenuissimus</name>
    <dbReference type="NCBI Taxonomy" id="585030"/>
    <lineage>
        <taxon>Eukaryota</taxon>
        <taxon>Fungi</taxon>
        <taxon>Dikarya</taxon>
        <taxon>Basidiomycota</taxon>
        <taxon>Agaricomycotina</taxon>
        <taxon>Agaricomycetes</taxon>
        <taxon>Agaricomycetidae</taxon>
        <taxon>Agaricales</taxon>
        <taxon>Marasmiineae</taxon>
        <taxon>Marasmiaceae</taxon>
        <taxon>Marasmius</taxon>
    </lineage>
</organism>
<feature type="compositionally biased region" description="Low complexity" evidence="1">
    <location>
        <begin position="255"/>
        <end position="272"/>
    </location>
</feature>
<gene>
    <name evidence="2" type="ORF">AAF712_005041</name>
</gene>
<proteinExistence type="predicted"/>
<feature type="region of interest" description="Disordered" evidence="1">
    <location>
        <begin position="687"/>
        <end position="708"/>
    </location>
</feature>
<feature type="region of interest" description="Disordered" evidence="1">
    <location>
        <begin position="508"/>
        <end position="579"/>
    </location>
</feature>
<protein>
    <recommendedName>
        <fullName evidence="4">PX domain-containing protein</fullName>
    </recommendedName>
</protein>
<name>A0ABR3A2K2_9AGAR</name>
<keyword evidence="3" id="KW-1185">Reference proteome</keyword>
<dbReference type="EMBL" id="JBBXMP010000022">
    <property type="protein sequence ID" value="KAL0067873.1"/>
    <property type="molecule type" value="Genomic_DNA"/>
</dbReference>
<dbReference type="Gene3D" id="3.30.1520.10">
    <property type="entry name" value="Phox-like domain"/>
    <property type="match status" value="1"/>
</dbReference>